<proteinExistence type="inferred from homology"/>
<dbReference type="InterPro" id="IPR011009">
    <property type="entry name" value="Kinase-like_dom_sf"/>
</dbReference>
<evidence type="ECO:0000256" key="3">
    <source>
        <dbReference type="ARBA" id="ARBA00047899"/>
    </source>
</evidence>
<dbReference type="GO" id="GO:0005856">
    <property type="term" value="C:cytoskeleton"/>
    <property type="evidence" value="ECO:0007669"/>
    <property type="project" value="TreeGrafter"/>
</dbReference>
<dbReference type="InterPro" id="IPR008271">
    <property type="entry name" value="Ser/Thr_kinase_AS"/>
</dbReference>
<evidence type="ECO:0000256" key="1">
    <source>
        <dbReference type="ARBA" id="ARBA00022553"/>
    </source>
</evidence>
<dbReference type="Pfam" id="PF00069">
    <property type="entry name" value="Pkinase"/>
    <property type="match status" value="1"/>
</dbReference>
<dbReference type="Gene3D" id="1.10.510.10">
    <property type="entry name" value="Transferase(Phosphotransferase) domain 1"/>
    <property type="match status" value="1"/>
</dbReference>
<protein>
    <recommendedName>
        <fullName evidence="6">Protein kinase domain-containing protein</fullName>
    </recommendedName>
</protein>
<reference evidence="7 8" key="1">
    <citation type="submission" date="2014-04" db="EMBL/GenBank/DDBJ databases">
        <authorList>
            <consortium name="DOE Joint Genome Institute"/>
            <person name="Kuo A."/>
            <person name="Kohler A."/>
            <person name="Costa M.D."/>
            <person name="Nagy L.G."/>
            <person name="Floudas D."/>
            <person name="Copeland A."/>
            <person name="Barry K.W."/>
            <person name="Cichocki N."/>
            <person name="Veneault-Fourrey C."/>
            <person name="LaButti K."/>
            <person name="Lindquist E.A."/>
            <person name="Lipzen A."/>
            <person name="Lundell T."/>
            <person name="Morin E."/>
            <person name="Murat C."/>
            <person name="Sun H."/>
            <person name="Tunlid A."/>
            <person name="Henrissat B."/>
            <person name="Grigoriev I.V."/>
            <person name="Hibbett D.S."/>
            <person name="Martin F."/>
            <person name="Nordberg H.P."/>
            <person name="Cantor M.N."/>
            <person name="Hua S.X."/>
        </authorList>
    </citation>
    <scope>NUCLEOTIDE SEQUENCE [LARGE SCALE GENOMIC DNA]</scope>
    <source>
        <strain evidence="7 8">Marx 270</strain>
    </source>
</reference>
<accession>A0A0C3KQS6</accession>
<dbReference type="HOGENOM" id="CLU_013540_0_0_1"/>
<feature type="region of interest" description="Disordered" evidence="5">
    <location>
        <begin position="568"/>
        <end position="587"/>
    </location>
</feature>
<name>A0A0C3KQS6_PISTI</name>
<reference evidence="8" key="2">
    <citation type="submission" date="2015-01" db="EMBL/GenBank/DDBJ databases">
        <title>Evolutionary Origins and Diversification of the Mycorrhizal Mutualists.</title>
        <authorList>
            <consortium name="DOE Joint Genome Institute"/>
            <consortium name="Mycorrhizal Genomics Consortium"/>
            <person name="Kohler A."/>
            <person name="Kuo A."/>
            <person name="Nagy L.G."/>
            <person name="Floudas D."/>
            <person name="Copeland A."/>
            <person name="Barry K.W."/>
            <person name="Cichocki N."/>
            <person name="Veneault-Fourrey C."/>
            <person name="LaButti K."/>
            <person name="Lindquist E.A."/>
            <person name="Lipzen A."/>
            <person name="Lundell T."/>
            <person name="Morin E."/>
            <person name="Murat C."/>
            <person name="Riley R."/>
            <person name="Ohm R."/>
            <person name="Sun H."/>
            <person name="Tunlid A."/>
            <person name="Henrissat B."/>
            <person name="Grigoriev I.V."/>
            <person name="Hibbett D.S."/>
            <person name="Martin F."/>
        </authorList>
    </citation>
    <scope>NUCLEOTIDE SEQUENCE [LARGE SCALE GENOMIC DNA]</scope>
    <source>
        <strain evidence="8">Marx 270</strain>
    </source>
</reference>
<keyword evidence="1" id="KW-0597">Phosphoprotein</keyword>
<gene>
    <name evidence="7" type="ORF">M404DRAFT_800248</name>
</gene>
<keyword evidence="8" id="KW-1185">Reference proteome</keyword>
<dbReference type="PANTHER" id="PTHR22988:SF71">
    <property type="entry name" value="CITRON RHO-INTERACTING KINASE"/>
    <property type="match status" value="1"/>
</dbReference>
<dbReference type="PROSITE" id="PS00108">
    <property type="entry name" value="PROTEIN_KINASE_ST"/>
    <property type="match status" value="1"/>
</dbReference>
<dbReference type="STRING" id="870435.A0A0C3KQS6"/>
<feature type="domain" description="Protein kinase" evidence="6">
    <location>
        <begin position="58"/>
        <end position="354"/>
    </location>
</feature>
<feature type="region of interest" description="Disordered" evidence="5">
    <location>
        <begin position="600"/>
        <end position="632"/>
    </location>
</feature>
<sequence>MSLSWAERKVLLGSLLRVQDDDHEEGLALDRVLHGQNVVGKTSTTIKIDSLRFSDKDLAVLGALDHGQFGVIDVVNCTLDGRVYVRKSIEKTFALRAREQCSPQIERDILLLSKRQDSLWVPHLLCAYQTPSHLCLVMDYAEGGTLWDVLESSPLNGRISESDILWWVPQAVHAIHWCHSQGFAHRDIKPHNFVLTSNYRLLLIDFGSAAPLQPREADGSQLIPQQYCLVPCGTCDYISPEILQAHEDALVALELSDQSSITTPRAQHSICGLETDWWSLGVMIYELAFGITPFFAKDIRTTYLRIMDHETSLRFDKSLAVSESCRDLLRRLLTNREGRLGRCSVMEIMEHPFFGNVDWSLVGKEMLPAGIHVPQFVYSMPSTGIPGPVSELPEDTQSRAFTFSALFQSSSEYSSPGVSALRSVSRTRSISSSLQTEAAFIGFSWGPSKDAFLLTAGPVRGGLPDTLMTPRPLGPVQSRLSSGGFERVPSTRLNAFATPIRSYNLSAYHTLPRSSTIRCTAARRAVSDREAMQQLVDCIGMSARKKVLASGRKPRILDSLSRNSTSTIRKELRFGPPPVVPTKSLDSTDFPLVNASLDLQGLESGSEGPPSPSPSPRPGSAMSTLSRRSVTPTTTVSYSARLLNIPSASQSAISQEPSSLYSDVKWREDPISLLQERHAVLVSRLGEIQLRLDDLRATIERYG</sequence>
<evidence type="ECO:0000259" key="6">
    <source>
        <dbReference type="PROSITE" id="PS50011"/>
    </source>
</evidence>
<dbReference type="InParanoid" id="A0A0C3KQS6"/>
<dbReference type="GO" id="GO:0031032">
    <property type="term" value="P:actomyosin structure organization"/>
    <property type="evidence" value="ECO:0007669"/>
    <property type="project" value="TreeGrafter"/>
</dbReference>
<evidence type="ECO:0000313" key="7">
    <source>
        <dbReference type="EMBL" id="KIO11847.1"/>
    </source>
</evidence>
<dbReference type="InterPro" id="IPR050839">
    <property type="entry name" value="Rho-assoc_Ser/Thr_Kinase"/>
</dbReference>
<dbReference type="PROSITE" id="PS50011">
    <property type="entry name" value="PROTEIN_KINASE_DOM"/>
    <property type="match status" value="1"/>
</dbReference>
<dbReference type="GO" id="GO:0005737">
    <property type="term" value="C:cytoplasm"/>
    <property type="evidence" value="ECO:0007669"/>
    <property type="project" value="TreeGrafter"/>
</dbReference>
<dbReference type="PANTHER" id="PTHR22988">
    <property type="entry name" value="MYOTONIC DYSTROPHY S/T KINASE-RELATED"/>
    <property type="match status" value="1"/>
</dbReference>
<dbReference type="Gene3D" id="3.30.200.20">
    <property type="entry name" value="Phosphorylase Kinase, domain 1"/>
    <property type="match status" value="1"/>
</dbReference>
<comment type="catalytic activity">
    <reaction evidence="3">
        <text>L-threonyl-[protein] + ATP = O-phospho-L-threonyl-[protein] + ADP + H(+)</text>
        <dbReference type="Rhea" id="RHEA:46608"/>
        <dbReference type="Rhea" id="RHEA-COMP:11060"/>
        <dbReference type="Rhea" id="RHEA-COMP:11605"/>
        <dbReference type="ChEBI" id="CHEBI:15378"/>
        <dbReference type="ChEBI" id="CHEBI:30013"/>
        <dbReference type="ChEBI" id="CHEBI:30616"/>
        <dbReference type="ChEBI" id="CHEBI:61977"/>
        <dbReference type="ChEBI" id="CHEBI:456216"/>
        <dbReference type="EC" id="2.7.11.1"/>
    </reaction>
</comment>
<dbReference type="AlphaFoldDB" id="A0A0C3KQS6"/>
<organism evidence="7 8">
    <name type="scientific">Pisolithus tinctorius Marx 270</name>
    <dbReference type="NCBI Taxonomy" id="870435"/>
    <lineage>
        <taxon>Eukaryota</taxon>
        <taxon>Fungi</taxon>
        <taxon>Dikarya</taxon>
        <taxon>Basidiomycota</taxon>
        <taxon>Agaricomycotina</taxon>
        <taxon>Agaricomycetes</taxon>
        <taxon>Agaricomycetidae</taxon>
        <taxon>Boletales</taxon>
        <taxon>Sclerodermatineae</taxon>
        <taxon>Pisolithaceae</taxon>
        <taxon>Pisolithus</taxon>
    </lineage>
</organism>
<feature type="compositionally biased region" description="Low complexity" evidence="5">
    <location>
        <begin position="618"/>
        <end position="632"/>
    </location>
</feature>
<comment type="catalytic activity">
    <reaction evidence="4">
        <text>L-seryl-[protein] + ATP = O-phospho-L-seryl-[protein] + ADP + H(+)</text>
        <dbReference type="Rhea" id="RHEA:17989"/>
        <dbReference type="Rhea" id="RHEA-COMP:9863"/>
        <dbReference type="Rhea" id="RHEA-COMP:11604"/>
        <dbReference type="ChEBI" id="CHEBI:15378"/>
        <dbReference type="ChEBI" id="CHEBI:29999"/>
        <dbReference type="ChEBI" id="CHEBI:30616"/>
        <dbReference type="ChEBI" id="CHEBI:83421"/>
        <dbReference type="ChEBI" id="CHEBI:456216"/>
        <dbReference type="EC" id="2.7.11.1"/>
    </reaction>
</comment>
<dbReference type="SUPFAM" id="SSF56112">
    <property type="entry name" value="Protein kinase-like (PK-like)"/>
    <property type="match status" value="1"/>
</dbReference>
<dbReference type="SMART" id="SM00220">
    <property type="entry name" value="S_TKc"/>
    <property type="match status" value="1"/>
</dbReference>
<evidence type="ECO:0000256" key="4">
    <source>
        <dbReference type="ARBA" id="ARBA00048679"/>
    </source>
</evidence>
<evidence type="ECO:0000256" key="5">
    <source>
        <dbReference type="SAM" id="MobiDB-lite"/>
    </source>
</evidence>
<evidence type="ECO:0000313" key="8">
    <source>
        <dbReference type="Proteomes" id="UP000054217"/>
    </source>
</evidence>
<dbReference type="EMBL" id="KN831949">
    <property type="protein sequence ID" value="KIO11847.1"/>
    <property type="molecule type" value="Genomic_DNA"/>
</dbReference>
<dbReference type="GO" id="GO:0004674">
    <property type="term" value="F:protein serine/threonine kinase activity"/>
    <property type="evidence" value="ECO:0007669"/>
    <property type="project" value="UniProtKB-EC"/>
</dbReference>
<dbReference type="Proteomes" id="UP000054217">
    <property type="component" value="Unassembled WGS sequence"/>
</dbReference>
<dbReference type="OrthoDB" id="3359639at2759"/>
<comment type="similarity">
    <text evidence="2">Belongs to the protein kinase superfamily. STE Ser/Thr protein kinase family. COT1 subfamily.</text>
</comment>
<dbReference type="GO" id="GO:0005524">
    <property type="term" value="F:ATP binding"/>
    <property type="evidence" value="ECO:0007669"/>
    <property type="project" value="InterPro"/>
</dbReference>
<dbReference type="InterPro" id="IPR000719">
    <property type="entry name" value="Prot_kinase_dom"/>
</dbReference>
<evidence type="ECO:0000256" key="2">
    <source>
        <dbReference type="ARBA" id="ARBA00038271"/>
    </source>
</evidence>